<dbReference type="SUPFAM" id="SSF52540">
    <property type="entry name" value="P-loop containing nucleoside triphosphate hydrolases"/>
    <property type="match status" value="1"/>
</dbReference>
<keyword evidence="1" id="KW-0808">Transferase</keyword>
<dbReference type="AlphaFoldDB" id="V4R8I9"/>
<comment type="caution">
    <text evidence="1">The sequence shown here is derived from an EMBL/GenBank/DDBJ whole genome shotgun (WGS) entry which is preliminary data.</text>
</comment>
<evidence type="ECO:0000313" key="2">
    <source>
        <dbReference type="Proteomes" id="UP000017819"/>
    </source>
</evidence>
<dbReference type="EMBL" id="AWXZ01000044">
    <property type="protein sequence ID" value="ESR22486.1"/>
    <property type="molecule type" value="Genomic_DNA"/>
</dbReference>
<dbReference type="Pfam" id="PF13177">
    <property type="entry name" value="DNA_pol3_delta2"/>
    <property type="match status" value="1"/>
</dbReference>
<evidence type="ECO:0000313" key="1">
    <source>
        <dbReference type="EMBL" id="ESR22486.1"/>
    </source>
</evidence>
<protein>
    <submittedName>
        <fullName evidence="1">DNA polymerase III delta prime subunit</fullName>
        <ecNumber evidence="1">2.7.7.7</ecNumber>
    </submittedName>
</protein>
<dbReference type="Proteomes" id="UP000017819">
    <property type="component" value="Unassembled WGS sequence"/>
</dbReference>
<dbReference type="GO" id="GO:0006261">
    <property type="term" value="P:DNA-templated DNA replication"/>
    <property type="evidence" value="ECO:0007669"/>
    <property type="project" value="TreeGrafter"/>
</dbReference>
<keyword evidence="2" id="KW-1185">Reference proteome</keyword>
<gene>
    <name evidence="1" type="ORF">N177_4216</name>
</gene>
<dbReference type="InterPro" id="IPR027417">
    <property type="entry name" value="P-loop_NTPase"/>
</dbReference>
<dbReference type="PANTHER" id="PTHR11669:SF8">
    <property type="entry name" value="DNA POLYMERASE III SUBUNIT DELTA"/>
    <property type="match status" value="1"/>
</dbReference>
<dbReference type="GO" id="GO:0003887">
    <property type="term" value="F:DNA-directed DNA polymerase activity"/>
    <property type="evidence" value="ECO:0007669"/>
    <property type="project" value="UniProtKB-EC"/>
</dbReference>
<dbReference type="InterPro" id="IPR050238">
    <property type="entry name" value="DNA_Rep/Repair_Clamp_Loader"/>
</dbReference>
<dbReference type="PANTHER" id="PTHR11669">
    <property type="entry name" value="REPLICATION FACTOR C / DNA POLYMERASE III GAMMA-TAU SUBUNIT"/>
    <property type="match status" value="1"/>
</dbReference>
<dbReference type="Gene3D" id="3.40.50.300">
    <property type="entry name" value="P-loop containing nucleotide triphosphate hydrolases"/>
    <property type="match status" value="1"/>
</dbReference>
<dbReference type="STRING" id="631454.N177_4216"/>
<name>V4R8I9_9HYPH</name>
<reference evidence="1 2" key="1">
    <citation type="journal article" date="2014" name="Genome Announc.">
        <title>Draft Genome Sequence of Lutibaculum baratangense Strain AMV1T, Isolated from a Mud Volcano in Andamans, India.</title>
        <authorList>
            <person name="Singh A."/>
            <person name="Sreenivas A."/>
            <person name="Sathyanarayana Reddy G."/>
            <person name="Pinnaka A.K."/>
            <person name="Shivaji S."/>
        </authorList>
    </citation>
    <scope>NUCLEOTIDE SEQUENCE [LARGE SCALE GENOMIC DNA]</scope>
    <source>
        <strain evidence="1 2">AMV1</strain>
    </source>
</reference>
<dbReference type="EC" id="2.7.7.7" evidence="1"/>
<accession>V4R8I9</accession>
<dbReference type="GO" id="GO:0009360">
    <property type="term" value="C:DNA polymerase III complex"/>
    <property type="evidence" value="ECO:0007669"/>
    <property type="project" value="TreeGrafter"/>
</dbReference>
<organism evidence="1 2">
    <name type="scientific">Lutibaculum baratangense AMV1</name>
    <dbReference type="NCBI Taxonomy" id="631454"/>
    <lineage>
        <taxon>Bacteria</taxon>
        <taxon>Pseudomonadati</taxon>
        <taxon>Pseudomonadota</taxon>
        <taxon>Alphaproteobacteria</taxon>
        <taxon>Hyphomicrobiales</taxon>
        <taxon>Tepidamorphaceae</taxon>
        <taxon>Lutibaculum</taxon>
    </lineage>
</organism>
<sequence>MPPEATHHLVGHAEAELWLLDAYRERRLHHAWLLDGPEGVGKATLAYRFARFLLAHPRPEDPEIHAATDLSVSPDAPVARQVSSRVHPNLFVLERPRDDKGKPTATVIPVDQVRRLGQFLGGTAGGEGWRIVIVDAADDLNRASANALLKMLEEPPGDTIFLVVAHQAGRLLPTIRSRCRRLRLNPLTDEAMRAALPDVEGDLDRLVALSNGSPGRARRLVEQEEDGMLGQLTAILDGLPRTQPRQILGFAERYGRRDREAFLLARGIVLDWIAGRVRRRAEEGASAGALAPWSEVWEKVEHAFAQAEILNLDRTQTFLGVFHALSECAAGEARARASTPAEP</sequence>
<dbReference type="PATRIC" id="fig|631454.5.peg.4160"/>
<keyword evidence="1" id="KW-0548">Nucleotidyltransferase</keyword>
<proteinExistence type="predicted"/>
<dbReference type="eggNOG" id="COG0470">
    <property type="taxonomic scope" value="Bacteria"/>
</dbReference>
<dbReference type="NCBIfam" id="NF005677">
    <property type="entry name" value="PRK07471.1"/>
    <property type="match status" value="1"/>
</dbReference>